<name>A0A4R1R9P2_HYDET</name>
<accession>A0A4R1R9P2</accession>
<organism evidence="3 4">
    <name type="scientific">Hydrogenispora ethanolica</name>
    <dbReference type="NCBI Taxonomy" id="1082276"/>
    <lineage>
        <taxon>Bacteria</taxon>
        <taxon>Bacillati</taxon>
        <taxon>Bacillota</taxon>
        <taxon>Hydrogenispora</taxon>
    </lineage>
</organism>
<dbReference type="Proteomes" id="UP000295008">
    <property type="component" value="Unassembled WGS sequence"/>
</dbReference>
<evidence type="ECO:0000259" key="2">
    <source>
        <dbReference type="Pfam" id="PF01558"/>
    </source>
</evidence>
<dbReference type="SUPFAM" id="SSF53323">
    <property type="entry name" value="Pyruvate-ferredoxin oxidoreductase, PFOR, domain III"/>
    <property type="match status" value="1"/>
</dbReference>
<keyword evidence="1" id="KW-0560">Oxidoreductase</keyword>
<dbReference type="Pfam" id="PF01558">
    <property type="entry name" value="POR"/>
    <property type="match status" value="1"/>
</dbReference>
<dbReference type="OrthoDB" id="9789125at2"/>
<sequence>MILEAIFAGFGGQGVMLMGQLLAYSGMYEGKNVSWFPSYGPEMRGGTANCSVVVTDGEVGSPVISEPSVLVAMNRPSMEKFESILKPGGTLFYNSSLIDVQPKRTDIQVVAVPANEIATELGNSRVANMVMVGAILKHTGIVHADTVMDVLTAKVLTGKKQSLVAINRAALDKGMELA</sequence>
<reference evidence="3 4" key="1">
    <citation type="submission" date="2019-03" db="EMBL/GenBank/DDBJ databases">
        <title>Genomic Encyclopedia of Type Strains, Phase IV (KMG-IV): sequencing the most valuable type-strain genomes for metagenomic binning, comparative biology and taxonomic classification.</title>
        <authorList>
            <person name="Goeker M."/>
        </authorList>
    </citation>
    <scope>NUCLEOTIDE SEQUENCE [LARGE SCALE GENOMIC DNA]</scope>
    <source>
        <strain evidence="3 4">LX-B</strain>
    </source>
</reference>
<gene>
    <name evidence="3" type="ORF">EDC14_102524</name>
</gene>
<feature type="domain" description="Pyruvate/ketoisovalerate oxidoreductase catalytic" evidence="2">
    <location>
        <begin position="11"/>
        <end position="176"/>
    </location>
</feature>
<proteinExistence type="predicted"/>
<keyword evidence="4" id="KW-1185">Reference proteome</keyword>
<dbReference type="PANTHER" id="PTHR42730">
    <property type="entry name" value="2-OXOGLUTARATE SYNTHASE SUBUNIT KORC"/>
    <property type="match status" value="1"/>
</dbReference>
<dbReference type="AlphaFoldDB" id="A0A4R1R9P2"/>
<dbReference type="GO" id="GO:0016903">
    <property type="term" value="F:oxidoreductase activity, acting on the aldehyde or oxo group of donors"/>
    <property type="evidence" value="ECO:0007669"/>
    <property type="project" value="InterPro"/>
</dbReference>
<dbReference type="PANTHER" id="PTHR42730:SF1">
    <property type="entry name" value="2-OXOGLUTARATE SYNTHASE SUBUNIT KORC"/>
    <property type="match status" value="1"/>
</dbReference>
<evidence type="ECO:0000256" key="1">
    <source>
        <dbReference type="ARBA" id="ARBA00023002"/>
    </source>
</evidence>
<comment type="caution">
    <text evidence="3">The sequence shown here is derived from an EMBL/GenBank/DDBJ whole genome shotgun (WGS) entry which is preliminary data.</text>
</comment>
<evidence type="ECO:0000313" key="4">
    <source>
        <dbReference type="Proteomes" id="UP000295008"/>
    </source>
</evidence>
<dbReference type="Gene3D" id="3.40.920.10">
    <property type="entry name" value="Pyruvate-ferredoxin oxidoreductase, PFOR, domain III"/>
    <property type="match status" value="1"/>
</dbReference>
<dbReference type="InterPro" id="IPR052554">
    <property type="entry name" value="2-oxoglutarate_synth_KorC"/>
</dbReference>
<evidence type="ECO:0000313" key="3">
    <source>
        <dbReference type="EMBL" id="TCL62405.1"/>
    </source>
</evidence>
<dbReference type="RefSeq" id="WP_132015692.1">
    <property type="nucleotide sequence ID" value="NZ_SLUN01000025.1"/>
</dbReference>
<dbReference type="EMBL" id="SLUN01000025">
    <property type="protein sequence ID" value="TCL62405.1"/>
    <property type="molecule type" value="Genomic_DNA"/>
</dbReference>
<dbReference type="InterPro" id="IPR002869">
    <property type="entry name" value="Pyrv_flavodox_OxRed_cen"/>
</dbReference>
<protein>
    <submittedName>
        <fullName evidence="3">2-oxoglutarate ferredoxin oxidoreductase gamma subunit</fullName>
    </submittedName>
</protein>
<dbReference type="InterPro" id="IPR019752">
    <property type="entry name" value="Pyrv/ketoisovalerate_OxRed_cat"/>
</dbReference>